<gene>
    <name evidence="1" type="ORF">APICC_08188</name>
</gene>
<name>A0A2A3ENI0_APICC</name>
<dbReference type="AlphaFoldDB" id="A0A2A3ENI0"/>
<reference evidence="1 2" key="1">
    <citation type="submission" date="2014-07" db="EMBL/GenBank/DDBJ databases">
        <title>Genomic and transcriptomic analysis on Apis cerana provide comprehensive insights into honey bee biology.</title>
        <authorList>
            <person name="Diao Q."/>
            <person name="Sun L."/>
            <person name="Zheng H."/>
            <person name="Zheng H."/>
            <person name="Xu S."/>
            <person name="Wang S."/>
            <person name="Zeng Z."/>
            <person name="Hu F."/>
            <person name="Su S."/>
            <person name="Wu J."/>
        </authorList>
    </citation>
    <scope>NUCLEOTIDE SEQUENCE [LARGE SCALE GENOMIC DNA]</scope>
    <source>
        <tissue evidence="1">Pupae without intestine</tissue>
    </source>
</reference>
<sequence length="54" mass="6554">MEFRILISSDPIHFFSAILKRNGRSWYEQESCQQNTTFPNQTLFMNEHEAREFK</sequence>
<evidence type="ECO:0000313" key="2">
    <source>
        <dbReference type="Proteomes" id="UP000242457"/>
    </source>
</evidence>
<proteinExistence type="predicted"/>
<evidence type="ECO:0000313" key="1">
    <source>
        <dbReference type="EMBL" id="PBC33277.1"/>
    </source>
</evidence>
<dbReference type="EMBL" id="KZ288204">
    <property type="protein sequence ID" value="PBC33277.1"/>
    <property type="molecule type" value="Genomic_DNA"/>
</dbReference>
<accession>A0A2A3ENI0</accession>
<keyword evidence="2" id="KW-1185">Reference proteome</keyword>
<dbReference type="Proteomes" id="UP000242457">
    <property type="component" value="Unassembled WGS sequence"/>
</dbReference>
<organism evidence="1 2">
    <name type="scientific">Apis cerana cerana</name>
    <name type="common">Oriental honeybee</name>
    <dbReference type="NCBI Taxonomy" id="94128"/>
    <lineage>
        <taxon>Eukaryota</taxon>
        <taxon>Metazoa</taxon>
        <taxon>Ecdysozoa</taxon>
        <taxon>Arthropoda</taxon>
        <taxon>Hexapoda</taxon>
        <taxon>Insecta</taxon>
        <taxon>Pterygota</taxon>
        <taxon>Neoptera</taxon>
        <taxon>Endopterygota</taxon>
        <taxon>Hymenoptera</taxon>
        <taxon>Apocrita</taxon>
        <taxon>Aculeata</taxon>
        <taxon>Apoidea</taxon>
        <taxon>Anthophila</taxon>
        <taxon>Apidae</taxon>
        <taxon>Apis</taxon>
    </lineage>
</organism>
<protein>
    <submittedName>
        <fullName evidence="1">Uncharacterized protein</fullName>
    </submittedName>
</protein>